<dbReference type="AlphaFoldDB" id="A0A5R9L1D8"/>
<reference evidence="1 2" key="1">
    <citation type="submission" date="2019-05" db="EMBL/GenBank/DDBJ databases">
        <authorList>
            <person name="Qu J.-H."/>
        </authorList>
    </citation>
    <scope>NUCLEOTIDE SEQUENCE [LARGE SCALE GENOMIC DNA]</scope>
    <source>
        <strain evidence="1 2">T17</strain>
    </source>
</reference>
<name>A0A5R9L1D8_9BACT</name>
<dbReference type="RefSeq" id="WP_138363396.1">
    <property type="nucleotide sequence ID" value="NZ_VCEJ01000002.1"/>
</dbReference>
<dbReference type="Proteomes" id="UP000306402">
    <property type="component" value="Unassembled WGS sequence"/>
</dbReference>
<comment type="caution">
    <text evidence="1">The sequence shown here is derived from an EMBL/GenBank/DDBJ whole genome shotgun (WGS) entry which is preliminary data.</text>
</comment>
<evidence type="ECO:0000313" key="1">
    <source>
        <dbReference type="EMBL" id="TLV02187.1"/>
    </source>
</evidence>
<accession>A0A5R9L1D8</accession>
<gene>
    <name evidence="1" type="ORF">FEN17_00670</name>
</gene>
<organism evidence="1 2">
    <name type="scientific">Dyadobacter luticola</name>
    <dbReference type="NCBI Taxonomy" id="1979387"/>
    <lineage>
        <taxon>Bacteria</taxon>
        <taxon>Pseudomonadati</taxon>
        <taxon>Bacteroidota</taxon>
        <taxon>Cytophagia</taxon>
        <taxon>Cytophagales</taxon>
        <taxon>Spirosomataceae</taxon>
        <taxon>Dyadobacter</taxon>
    </lineage>
</organism>
<evidence type="ECO:0000313" key="2">
    <source>
        <dbReference type="Proteomes" id="UP000306402"/>
    </source>
</evidence>
<sequence>MSNIHLYRQEYIRLLWVHTQQVSSLSAKVTEQRRALKLQQKRRIQSSGMLLGLVKKAFLKFTYISKLRELNQAFELDQAKLISMQQEELRKLKSSWESKYALIGGPLFQAS</sequence>
<dbReference type="EMBL" id="VCEJ01000002">
    <property type="protein sequence ID" value="TLV02187.1"/>
    <property type="molecule type" value="Genomic_DNA"/>
</dbReference>
<protein>
    <submittedName>
        <fullName evidence="1">Uncharacterized protein</fullName>
    </submittedName>
</protein>
<keyword evidence="2" id="KW-1185">Reference proteome</keyword>
<proteinExistence type="predicted"/>